<evidence type="ECO:0008006" key="4">
    <source>
        <dbReference type="Google" id="ProtNLM"/>
    </source>
</evidence>
<feature type="transmembrane region" description="Helical" evidence="1">
    <location>
        <begin position="79"/>
        <end position="96"/>
    </location>
</feature>
<keyword evidence="1" id="KW-0472">Membrane</keyword>
<protein>
    <recommendedName>
        <fullName evidence="4">SLC26A/SulP transporter domain-containing protein</fullName>
    </recommendedName>
</protein>
<organism evidence="2 3">
    <name type="scientific">Cryomyces antarcticus</name>
    <dbReference type="NCBI Taxonomy" id="329879"/>
    <lineage>
        <taxon>Eukaryota</taxon>
        <taxon>Fungi</taxon>
        <taxon>Dikarya</taxon>
        <taxon>Ascomycota</taxon>
        <taxon>Pezizomycotina</taxon>
        <taxon>Dothideomycetes</taxon>
        <taxon>Dothideomycetes incertae sedis</taxon>
        <taxon>Cryomyces</taxon>
    </lineage>
</organism>
<evidence type="ECO:0000256" key="1">
    <source>
        <dbReference type="SAM" id="Phobius"/>
    </source>
</evidence>
<name>A0ABR0LMS3_9PEZI</name>
<feature type="transmembrane region" description="Helical" evidence="1">
    <location>
        <begin position="53"/>
        <end position="73"/>
    </location>
</feature>
<evidence type="ECO:0000313" key="2">
    <source>
        <dbReference type="EMBL" id="KAK5191068.1"/>
    </source>
</evidence>
<feature type="non-terminal residue" evidence="2">
    <location>
        <position position="182"/>
    </location>
</feature>
<dbReference type="Proteomes" id="UP001357485">
    <property type="component" value="Unassembled WGS sequence"/>
</dbReference>
<dbReference type="Pfam" id="PF16983">
    <property type="entry name" value="MFS_MOT1"/>
    <property type="match status" value="1"/>
</dbReference>
<dbReference type="InterPro" id="IPR031563">
    <property type="entry name" value="MOT1/MOT2"/>
</dbReference>
<dbReference type="EMBL" id="JAVRRA010018078">
    <property type="protein sequence ID" value="KAK5191068.1"/>
    <property type="molecule type" value="Genomic_DNA"/>
</dbReference>
<keyword evidence="1" id="KW-0812">Transmembrane</keyword>
<gene>
    <name evidence="2" type="ORF">LTR16_007640</name>
</gene>
<accession>A0ABR0LMS3</accession>
<dbReference type="PANTHER" id="PTHR31970:SF9">
    <property type="entry name" value="MOLYBDATE TRANSPORTER 2"/>
    <property type="match status" value="1"/>
</dbReference>
<evidence type="ECO:0000313" key="3">
    <source>
        <dbReference type="Proteomes" id="UP001357485"/>
    </source>
</evidence>
<sequence>MKAIAAVAISRSFSEKETAAAGLFVAAVIAIFSLTGLLRWFGKVIPIPVVKGIQLGAGLSLVLSAGSSLLQPLGWTKPSWADNLIWGLLAALFLLLTTSMPRVPYALVIFLSGLLLASLQLSTSSVTSGTSFWHPHAFIPSGSDFRVGALDAGLGQLPLTTLNSIIAVAHLSTDLLPSIPAP</sequence>
<dbReference type="PANTHER" id="PTHR31970">
    <property type="match status" value="1"/>
</dbReference>
<keyword evidence="1" id="KW-1133">Transmembrane helix</keyword>
<proteinExistence type="predicted"/>
<feature type="transmembrane region" description="Helical" evidence="1">
    <location>
        <begin position="20"/>
        <end position="41"/>
    </location>
</feature>
<comment type="caution">
    <text evidence="2">The sequence shown here is derived from an EMBL/GenBank/DDBJ whole genome shotgun (WGS) entry which is preliminary data.</text>
</comment>
<keyword evidence="3" id="KW-1185">Reference proteome</keyword>
<reference evidence="2 3" key="1">
    <citation type="submission" date="2023-08" db="EMBL/GenBank/DDBJ databases">
        <title>Black Yeasts Isolated from many extreme environments.</title>
        <authorList>
            <person name="Coleine C."/>
            <person name="Stajich J.E."/>
            <person name="Selbmann L."/>
        </authorList>
    </citation>
    <scope>NUCLEOTIDE SEQUENCE [LARGE SCALE GENOMIC DNA]</scope>
    <source>
        <strain evidence="2 3">CCFEE 536</strain>
    </source>
</reference>